<dbReference type="PATRIC" id="fig|523850.10.peg.1169"/>
<organism evidence="1 2">
    <name type="scientific">Thermococcus onnurineus (strain NA1)</name>
    <dbReference type="NCBI Taxonomy" id="523850"/>
    <lineage>
        <taxon>Archaea</taxon>
        <taxon>Methanobacteriati</taxon>
        <taxon>Methanobacteriota</taxon>
        <taxon>Thermococci</taxon>
        <taxon>Thermococcales</taxon>
        <taxon>Thermococcaceae</taxon>
        <taxon>Thermococcus</taxon>
    </lineage>
</organism>
<sequence length="123" mass="14110">MEVAKYSLWDMLDSLKGAEDRNDPSSGYLYHLALSRALEVYSKFLGVEIPPASKVCHLFGDKGFRKAYMFGEFPDREFVGLFLNALERSKAENLERVITHIFKRMGGFNINGWRLRTKALDSL</sequence>
<proteinExistence type="predicted"/>
<accession>B6YX37</accession>
<keyword evidence="2" id="KW-1185">Reference proteome</keyword>
<dbReference type="EMBL" id="CP000855">
    <property type="protein sequence ID" value="ACJ16650.1"/>
    <property type="molecule type" value="Genomic_DNA"/>
</dbReference>
<protein>
    <recommendedName>
        <fullName evidence="3">HEPN domain-containing protein</fullName>
    </recommendedName>
</protein>
<evidence type="ECO:0008006" key="3">
    <source>
        <dbReference type="Google" id="ProtNLM"/>
    </source>
</evidence>
<dbReference type="HOGENOM" id="CLU_2010218_0_0_2"/>
<evidence type="ECO:0000313" key="2">
    <source>
        <dbReference type="Proteomes" id="UP000002727"/>
    </source>
</evidence>
<name>B6YX37_THEON</name>
<dbReference type="AlphaFoldDB" id="B6YX37"/>
<dbReference type="GeneID" id="70691890"/>
<dbReference type="KEGG" id="ton:TON_1162"/>
<dbReference type="RefSeq" id="WP_012572122.1">
    <property type="nucleotide sequence ID" value="NC_011529.1"/>
</dbReference>
<evidence type="ECO:0000313" key="1">
    <source>
        <dbReference type="EMBL" id="ACJ16650.1"/>
    </source>
</evidence>
<dbReference type="eggNOG" id="arCOG01204">
    <property type="taxonomic scope" value="Archaea"/>
</dbReference>
<gene>
    <name evidence="1" type="ordered locus">TON_1162</name>
</gene>
<dbReference type="STRING" id="523850.TON_1162"/>
<dbReference type="Proteomes" id="UP000002727">
    <property type="component" value="Chromosome"/>
</dbReference>
<reference evidence="1 2" key="1">
    <citation type="journal article" date="2008" name="J. Bacteriol.">
        <title>The complete genome sequence of Thermococcus onnurineus NA1 reveals a mixed heterotrophic and carboxydotrophic metabolism.</title>
        <authorList>
            <person name="Lee H.S."/>
            <person name="Kang S.G."/>
            <person name="Bae S.S."/>
            <person name="Lim J.K."/>
            <person name="Cho Y."/>
            <person name="Kim Y.J."/>
            <person name="Jeon J.H."/>
            <person name="Cha S.S."/>
            <person name="Kwon K.K."/>
            <person name="Kim H.T."/>
            <person name="Park C.J."/>
            <person name="Lee H.W."/>
            <person name="Kim S.I."/>
            <person name="Chun J."/>
            <person name="Colwell R.R."/>
            <person name="Kim S.J."/>
            <person name="Lee J.H."/>
        </authorList>
    </citation>
    <scope>NUCLEOTIDE SEQUENCE [LARGE SCALE GENOMIC DNA]</scope>
    <source>
        <strain evidence="1 2">NA1</strain>
    </source>
</reference>